<evidence type="ECO:0000313" key="1">
    <source>
        <dbReference type="EMBL" id="NOU61293.1"/>
    </source>
</evidence>
<name>A0ABX1WYR7_9BACT</name>
<proteinExistence type="predicted"/>
<dbReference type="PANTHER" id="PTHR36848:SF2">
    <property type="entry name" value="SECRETED PROTEIN"/>
    <property type="match status" value="1"/>
</dbReference>
<dbReference type="RefSeq" id="WP_171596555.1">
    <property type="nucleotide sequence ID" value="NZ_RZNH01000031.1"/>
</dbReference>
<dbReference type="SUPFAM" id="SSF49785">
    <property type="entry name" value="Galactose-binding domain-like"/>
    <property type="match status" value="1"/>
</dbReference>
<keyword evidence="2" id="KW-1185">Reference proteome</keyword>
<gene>
    <name evidence="1" type="ORF">ELS83_15915</name>
</gene>
<dbReference type="Gene3D" id="2.60.120.260">
    <property type="entry name" value="Galactose-binding domain-like"/>
    <property type="match status" value="1"/>
</dbReference>
<dbReference type="InterPro" id="IPR008979">
    <property type="entry name" value="Galactose-bd-like_sf"/>
</dbReference>
<evidence type="ECO:0000313" key="2">
    <source>
        <dbReference type="Proteomes" id="UP000732105"/>
    </source>
</evidence>
<dbReference type="Proteomes" id="UP000732105">
    <property type="component" value="Unassembled WGS sequence"/>
</dbReference>
<dbReference type="Pfam" id="PF17132">
    <property type="entry name" value="Glyco_hydro_106"/>
    <property type="match status" value="2"/>
</dbReference>
<sequence length="888" mass="103249">MTLFFTYDASAQFKYQTSKPWSYWWWMGSAVNKTDIKQQLIEFKNAGLGGVHIVPIYGVKGYEKQFKSFLSEEWLEMVQYTINEAKELGLGVDMTLGTAWPFGGRWITSEYAAKKLISREFNFENSDSLFLDIDEVKSKAGILNVVAIYAFNGKERLNLKDQIKNAHLNQKVAYGDWKLNIFGMGQTEQMVKRAAPGGEGLVMDYFDQKSVNYYLNQFDTIFTITKFPIQPRAFYHDSYEVYRANWTGQFLGVFKEIQNYDLLDYLYVLEDRTDENYELIVHDVRETLSELLYSEFTKTWTEWTTNQAKISRNQAHGSPSNLLDLYALADIPETEAFGCSDFSIPNLSCDPDYRAGKFGRPNPLMMKFASSPAHLLNKPLVSSETATWLADHFKVPLKRVKPQIDELFTAGINHVFYHGITYSPKEEGFPGWLFYASTNFGQSSHFWDEFPLLNAYIKNCQEPLQEASSDNDILLYFPINDIWTKYRAKKRDILFLFDVHHYKEWFSANSFGKTAELLWDKGYTFDYVSDKQIAQLGVDAQNNVFISDKAKYKTIIVPKVDYIQKSTLEELRELADQGVKIIFVEDLPKFYSGFPLTKVDRKVFECENFTITSSLEDEIHQLGIEEEELKLRGLEFIRKRNSMGNLYFITNLSNQFKGEMLTLSGKYNYISITDPLTNKKGYIKTSDQFYLNIPPGKSLLVQTSISKPKQEEWKKYQFNEKIVLNGKWKVRFEDYESHQLKPEHKISQLKSWTEWGDEALKTYSGKAHYVTLFSLNSKQLSQKQYILHVDEVRETANVIINGVDCGTIWSFPNQLEIPADILQEQNKIEIVVQNLSSNYMKKYDTENPGWKKFYDINFVNITYDKFSTDKWKYEPSGIIGNIYINTHK</sequence>
<dbReference type="GO" id="GO:0016787">
    <property type="term" value="F:hydrolase activity"/>
    <property type="evidence" value="ECO:0007669"/>
    <property type="project" value="UniProtKB-KW"/>
</dbReference>
<keyword evidence="1" id="KW-0378">Hydrolase</keyword>
<dbReference type="InterPro" id="IPR053161">
    <property type="entry name" value="Ulvan_degrading_GH"/>
</dbReference>
<reference evidence="1 2" key="1">
    <citation type="submission" date="2018-12" db="EMBL/GenBank/DDBJ databases">
        <title>Marinifilum JC070 sp. nov., a marine bacterium isolated from Yongle Blue Hole in the South China Sea.</title>
        <authorList>
            <person name="Fu T."/>
        </authorList>
    </citation>
    <scope>NUCLEOTIDE SEQUENCE [LARGE SCALE GENOMIC DNA]</scope>
    <source>
        <strain evidence="1 2">JC070</strain>
    </source>
</reference>
<organism evidence="1 2">
    <name type="scientific">Marinifilum caeruleilacunae</name>
    <dbReference type="NCBI Taxonomy" id="2499076"/>
    <lineage>
        <taxon>Bacteria</taxon>
        <taxon>Pseudomonadati</taxon>
        <taxon>Bacteroidota</taxon>
        <taxon>Bacteroidia</taxon>
        <taxon>Marinilabiliales</taxon>
        <taxon>Marinifilaceae</taxon>
    </lineage>
</organism>
<comment type="caution">
    <text evidence="1">The sequence shown here is derived from an EMBL/GenBank/DDBJ whole genome shotgun (WGS) entry which is preliminary data.</text>
</comment>
<dbReference type="PANTHER" id="PTHR36848">
    <property type="entry name" value="DNA-BINDING PROTEIN (PUTATIVE SECRETED PROTEIN)-RELATED"/>
    <property type="match status" value="1"/>
</dbReference>
<accession>A0ABX1WYR7</accession>
<dbReference type="NCBIfam" id="NF045579">
    <property type="entry name" value="rhamnoside_JR"/>
    <property type="match status" value="1"/>
</dbReference>
<dbReference type="EMBL" id="RZNH01000031">
    <property type="protein sequence ID" value="NOU61293.1"/>
    <property type="molecule type" value="Genomic_DNA"/>
</dbReference>
<protein>
    <submittedName>
        <fullName evidence="1">Glycoside hydrolase</fullName>
    </submittedName>
</protein>